<organism evidence="2 3">
    <name type="scientific">Schaalia georgiae F0490</name>
    <dbReference type="NCBI Taxonomy" id="1125717"/>
    <lineage>
        <taxon>Bacteria</taxon>
        <taxon>Bacillati</taxon>
        <taxon>Actinomycetota</taxon>
        <taxon>Actinomycetes</taxon>
        <taxon>Actinomycetales</taxon>
        <taxon>Actinomycetaceae</taxon>
        <taxon>Schaalia</taxon>
    </lineage>
</organism>
<dbReference type="PATRIC" id="fig|1125717.3.peg.343"/>
<keyword evidence="3" id="KW-1185">Reference proteome</keyword>
<dbReference type="InterPro" id="IPR001279">
    <property type="entry name" value="Metallo-B-lactamas"/>
</dbReference>
<evidence type="ECO:0000313" key="3">
    <source>
        <dbReference type="Proteomes" id="UP000004578"/>
    </source>
</evidence>
<dbReference type="InterPro" id="IPR036866">
    <property type="entry name" value="RibonucZ/Hydroxyglut_hydro"/>
</dbReference>
<evidence type="ECO:0000259" key="1">
    <source>
        <dbReference type="Pfam" id="PF12706"/>
    </source>
</evidence>
<reference evidence="2 3" key="1">
    <citation type="submission" date="2012-05" db="EMBL/GenBank/DDBJ databases">
        <authorList>
            <person name="Harkins D.M."/>
            <person name="Madupu R."/>
            <person name="Durkin A.S."/>
            <person name="Torralba M."/>
            <person name="Methe B."/>
            <person name="Sutton G.G."/>
            <person name="Nelson K.E."/>
        </authorList>
    </citation>
    <scope>NUCLEOTIDE SEQUENCE [LARGE SCALE GENOMIC DNA]</scope>
    <source>
        <strain evidence="2 3">F0490</strain>
    </source>
</reference>
<dbReference type="Proteomes" id="UP000004578">
    <property type="component" value="Unassembled WGS sequence"/>
</dbReference>
<proteinExistence type="predicted"/>
<dbReference type="PANTHER" id="PTHR46018">
    <property type="entry name" value="ZINC PHOSPHODIESTERASE ELAC PROTEIN 1"/>
    <property type="match status" value="1"/>
</dbReference>
<dbReference type="SUPFAM" id="SSF56281">
    <property type="entry name" value="Metallo-hydrolase/oxidoreductase"/>
    <property type="match status" value="1"/>
</dbReference>
<dbReference type="GO" id="GO:0042781">
    <property type="term" value="F:3'-tRNA processing endoribonuclease activity"/>
    <property type="evidence" value="ECO:0007669"/>
    <property type="project" value="TreeGrafter"/>
</dbReference>
<dbReference type="CDD" id="cd07716">
    <property type="entry name" value="RNaseZ_short-form-like_MBL-fold"/>
    <property type="match status" value="1"/>
</dbReference>
<dbReference type="AlphaFoldDB" id="J1HQV1"/>
<sequence>MRLTVVGATGSMSGPASPASCYLVQAEGRCPVSGLLRTFSVLLDLGPGSFGALWRHMDPCDIDALFLSHCHADHMGDVISLQVHRKWGPARDLAPLLLLGPDGTLGRVRQIEGAVGLEDYSGEFAFARVDSATVVRVGPLLLRAFPGRHSIEAYGVRVEGPSEADPSRTVSLFYTGDTDECPSIVEGARGADLLLSEVGFTSADRVRGIHMDGLRAGRVAAEAGAGTLVATHIQPWTSHELVRAELARTWDGPLSFARGGAVYEL</sequence>
<dbReference type="EMBL" id="AKFS01000054">
    <property type="protein sequence ID" value="EJF48003.1"/>
    <property type="molecule type" value="Genomic_DNA"/>
</dbReference>
<dbReference type="RefSeq" id="WP_005868078.1">
    <property type="nucleotide sequence ID" value="NZ_AKFS01000054.1"/>
</dbReference>
<comment type="caution">
    <text evidence="2">The sequence shown here is derived from an EMBL/GenBank/DDBJ whole genome shotgun (WGS) entry which is preliminary data.</text>
</comment>
<feature type="domain" description="Metallo-beta-lactamase" evidence="1">
    <location>
        <begin position="41"/>
        <end position="233"/>
    </location>
</feature>
<dbReference type="PANTHER" id="PTHR46018:SF4">
    <property type="entry name" value="METALLO-HYDROLASE YHFI-RELATED"/>
    <property type="match status" value="1"/>
</dbReference>
<evidence type="ECO:0000313" key="2">
    <source>
        <dbReference type="EMBL" id="EJF48003.1"/>
    </source>
</evidence>
<dbReference type="Pfam" id="PF12706">
    <property type="entry name" value="Lactamase_B_2"/>
    <property type="match status" value="1"/>
</dbReference>
<gene>
    <name evidence="2" type="ORF">HMPREF1317_1894</name>
</gene>
<name>J1HQV1_9ACTO</name>
<dbReference type="Gene3D" id="3.60.15.10">
    <property type="entry name" value="Ribonuclease Z/Hydroxyacylglutathione hydrolase-like"/>
    <property type="match status" value="1"/>
</dbReference>
<dbReference type="OrthoDB" id="9800940at2"/>
<protein>
    <submittedName>
        <fullName evidence="2">Beta-lactamase family protein</fullName>
    </submittedName>
</protein>
<accession>J1HQV1</accession>